<evidence type="ECO:0000313" key="6">
    <source>
        <dbReference type="EMBL" id="MFC3862053.1"/>
    </source>
</evidence>
<name>A0ABV8A8J9_9DEIO</name>
<dbReference type="SUPFAM" id="SSF46689">
    <property type="entry name" value="Homeodomain-like"/>
    <property type="match status" value="1"/>
</dbReference>
<evidence type="ECO:0000259" key="5">
    <source>
        <dbReference type="PROSITE" id="PS50977"/>
    </source>
</evidence>
<comment type="caution">
    <text evidence="6">The sequence shown here is derived from an EMBL/GenBank/DDBJ whole genome shotgun (WGS) entry which is preliminary data.</text>
</comment>
<reference evidence="7" key="1">
    <citation type="journal article" date="2019" name="Int. J. Syst. Evol. Microbiol.">
        <title>The Global Catalogue of Microorganisms (GCM) 10K type strain sequencing project: providing services to taxonomists for standard genome sequencing and annotation.</title>
        <authorList>
            <consortium name="The Broad Institute Genomics Platform"/>
            <consortium name="The Broad Institute Genome Sequencing Center for Infectious Disease"/>
            <person name="Wu L."/>
            <person name="Ma J."/>
        </authorList>
    </citation>
    <scope>NUCLEOTIDE SEQUENCE [LARGE SCALE GENOMIC DNA]</scope>
    <source>
        <strain evidence="7">CCTCC AB 2013263</strain>
    </source>
</reference>
<gene>
    <name evidence="6" type="ORF">ACFOPQ_14890</name>
</gene>
<feature type="DNA-binding region" description="H-T-H motif" evidence="4">
    <location>
        <begin position="32"/>
        <end position="51"/>
    </location>
</feature>
<dbReference type="EMBL" id="JBHRZF010000168">
    <property type="protein sequence ID" value="MFC3862053.1"/>
    <property type="molecule type" value="Genomic_DNA"/>
</dbReference>
<dbReference type="Proteomes" id="UP001595748">
    <property type="component" value="Unassembled WGS sequence"/>
</dbReference>
<keyword evidence="1" id="KW-0805">Transcription regulation</keyword>
<organism evidence="6 7">
    <name type="scientific">Deinococcus antarcticus</name>
    <dbReference type="NCBI Taxonomy" id="1298767"/>
    <lineage>
        <taxon>Bacteria</taxon>
        <taxon>Thermotogati</taxon>
        <taxon>Deinococcota</taxon>
        <taxon>Deinococci</taxon>
        <taxon>Deinococcales</taxon>
        <taxon>Deinococcaceae</taxon>
        <taxon>Deinococcus</taxon>
    </lineage>
</organism>
<evidence type="ECO:0000256" key="1">
    <source>
        <dbReference type="ARBA" id="ARBA00023015"/>
    </source>
</evidence>
<dbReference type="Gene3D" id="1.10.357.10">
    <property type="entry name" value="Tetracycline Repressor, domain 2"/>
    <property type="match status" value="1"/>
</dbReference>
<keyword evidence="2 4" id="KW-0238">DNA-binding</keyword>
<sequence>MRGDLPLPGSTRARLLEAALRQFSSQPYQTVEVNALAAEAGVTIGALYHHFQSKQGIYSVVRDEITLRLLDRMEAAADAAPPGQHLRAAVLAAYDGAFRVKAGHLLLDPDPRRTPDALTTALADAARRASLTEPELTAQLLTAALKAALTAARAHPDAQASARLALQRLIP</sequence>
<dbReference type="InterPro" id="IPR001647">
    <property type="entry name" value="HTH_TetR"/>
</dbReference>
<evidence type="ECO:0000256" key="4">
    <source>
        <dbReference type="PROSITE-ProRule" id="PRU00335"/>
    </source>
</evidence>
<evidence type="ECO:0000256" key="3">
    <source>
        <dbReference type="ARBA" id="ARBA00023163"/>
    </source>
</evidence>
<dbReference type="PANTHER" id="PTHR30055:SF234">
    <property type="entry name" value="HTH-TYPE TRANSCRIPTIONAL REGULATOR BETI"/>
    <property type="match status" value="1"/>
</dbReference>
<dbReference type="RefSeq" id="WP_380079546.1">
    <property type="nucleotide sequence ID" value="NZ_JBHRZF010000168.1"/>
</dbReference>
<dbReference type="InterPro" id="IPR050109">
    <property type="entry name" value="HTH-type_TetR-like_transc_reg"/>
</dbReference>
<evidence type="ECO:0000256" key="2">
    <source>
        <dbReference type="ARBA" id="ARBA00023125"/>
    </source>
</evidence>
<feature type="domain" description="HTH tetR-type" evidence="5">
    <location>
        <begin position="9"/>
        <end position="69"/>
    </location>
</feature>
<accession>A0ABV8A8J9</accession>
<evidence type="ECO:0000313" key="7">
    <source>
        <dbReference type="Proteomes" id="UP001595748"/>
    </source>
</evidence>
<dbReference type="PANTHER" id="PTHR30055">
    <property type="entry name" value="HTH-TYPE TRANSCRIPTIONAL REGULATOR RUTR"/>
    <property type="match status" value="1"/>
</dbReference>
<keyword evidence="3" id="KW-0804">Transcription</keyword>
<proteinExistence type="predicted"/>
<dbReference type="PRINTS" id="PR00455">
    <property type="entry name" value="HTHTETR"/>
</dbReference>
<dbReference type="PROSITE" id="PS50977">
    <property type="entry name" value="HTH_TETR_2"/>
    <property type="match status" value="1"/>
</dbReference>
<dbReference type="InterPro" id="IPR009057">
    <property type="entry name" value="Homeodomain-like_sf"/>
</dbReference>
<keyword evidence="7" id="KW-1185">Reference proteome</keyword>
<protein>
    <submittedName>
        <fullName evidence="6">TetR/AcrR family transcriptional regulator</fullName>
    </submittedName>
</protein>
<dbReference type="Pfam" id="PF00440">
    <property type="entry name" value="TetR_N"/>
    <property type="match status" value="1"/>
</dbReference>